<dbReference type="WBParaSite" id="RSKR_0000757500.1">
    <property type="protein sequence ID" value="RSKR_0000757500.1"/>
    <property type="gene ID" value="RSKR_0000757500"/>
</dbReference>
<evidence type="ECO:0000313" key="2">
    <source>
        <dbReference type="WBParaSite" id="RSKR_0000757500.1"/>
    </source>
</evidence>
<protein>
    <submittedName>
        <fullName evidence="2">Homeobox domain-containing protein</fullName>
    </submittedName>
</protein>
<sequence>MDKINKRRLRTNFTEAQSLILEEAFLETHYPDHDTKKSMAKTLQIPEDRITIWFQNRRSKWRRNECREKPEAPPALIKPNLSLTTSMPSLFKTSLKELCSNIGMDTDSLSRELAQTNYPHFPNTSCFISNTPATPIHPAFGAATNYQNYHPIPEDLSSINSSNPINKMMTHSPINSMPYPMTNSSQKMVFNYNEGNCFF</sequence>
<proteinExistence type="predicted"/>
<evidence type="ECO:0000313" key="1">
    <source>
        <dbReference type="Proteomes" id="UP000095286"/>
    </source>
</evidence>
<name>A0AC35U4T0_9BILA</name>
<accession>A0AC35U4T0</accession>
<organism evidence="1 2">
    <name type="scientific">Rhabditophanes sp. KR3021</name>
    <dbReference type="NCBI Taxonomy" id="114890"/>
    <lineage>
        <taxon>Eukaryota</taxon>
        <taxon>Metazoa</taxon>
        <taxon>Ecdysozoa</taxon>
        <taxon>Nematoda</taxon>
        <taxon>Chromadorea</taxon>
        <taxon>Rhabditida</taxon>
        <taxon>Tylenchina</taxon>
        <taxon>Panagrolaimomorpha</taxon>
        <taxon>Strongyloidoidea</taxon>
        <taxon>Alloionematidae</taxon>
        <taxon>Rhabditophanes</taxon>
    </lineage>
</organism>
<dbReference type="Proteomes" id="UP000095286">
    <property type="component" value="Unplaced"/>
</dbReference>
<reference evidence="2" key="1">
    <citation type="submission" date="2016-11" db="UniProtKB">
        <authorList>
            <consortium name="WormBaseParasite"/>
        </authorList>
    </citation>
    <scope>IDENTIFICATION</scope>
    <source>
        <strain evidence="2">KR3021</strain>
    </source>
</reference>